<feature type="binding site" evidence="4">
    <location>
        <position position="231"/>
    </location>
    <ligand>
        <name>S-adenosyl-L-methionine</name>
        <dbReference type="ChEBI" id="CHEBI:59789"/>
    </ligand>
</feature>
<dbReference type="GO" id="GO:0008173">
    <property type="term" value="F:RNA methyltransferase activity"/>
    <property type="evidence" value="ECO:0007669"/>
    <property type="project" value="InterPro"/>
</dbReference>
<dbReference type="Proteomes" id="UP001295423">
    <property type="component" value="Unassembled WGS sequence"/>
</dbReference>
<comment type="similarity">
    <text evidence="4">Belongs to the class I-like SAM-binding methyltransferase superfamily. RNA M5U methyltransferase family.</text>
</comment>
<evidence type="ECO:0000256" key="1">
    <source>
        <dbReference type="ARBA" id="ARBA00022603"/>
    </source>
</evidence>
<protein>
    <recommendedName>
        <fullName evidence="7">tRNA(Phe) (4-demethylwyosine(37)-C(7)) aminocarboxypropyltransferase</fullName>
    </recommendedName>
</protein>
<gene>
    <name evidence="5" type="ORF">CYCCA115_LOCUS24072</name>
</gene>
<feature type="binding site" evidence="4">
    <location>
        <position position="343"/>
    </location>
    <ligand>
        <name>S-adenosyl-L-methionine</name>
        <dbReference type="ChEBI" id="CHEBI:59789"/>
    </ligand>
</feature>
<name>A0AAD2GCG8_9STRA</name>
<evidence type="ECO:0000256" key="4">
    <source>
        <dbReference type="PROSITE-ProRule" id="PRU01024"/>
    </source>
</evidence>
<evidence type="ECO:0000256" key="3">
    <source>
        <dbReference type="ARBA" id="ARBA00022691"/>
    </source>
</evidence>
<feature type="active site" description="Nucleophile" evidence="4">
    <location>
        <position position="395"/>
    </location>
</feature>
<evidence type="ECO:0000313" key="5">
    <source>
        <dbReference type="EMBL" id="CAJ1970049.1"/>
    </source>
</evidence>
<reference evidence="5" key="1">
    <citation type="submission" date="2023-08" db="EMBL/GenBank/DDBJ databases">
        <authorList>
            <person name="Audoor S."/>
            <person name="Bilcke G."/>
        </authorList>
    </citation>
    <scope>NUCLEOTIDE SEQUENCE</scope>
</reference>
<dbReference type="InterPro" id="IPR029063">
    <property type="entry name" value="SAM-dependent_MTases_sf"/>
</dbReference>
<organism evidence="5 6">
    <name type="scientific">Cylindrotheca closterium</name>
    <dbReference type="NCBI Taxonomy" id="2856"/>
    <lineage>
        <taxon>Eukaryota</taxon>
        <taxon>Sar</taxon>
        <taxon>Stramenopiles</taxon>
        <taxon>Ochrophyta</taxon>
        <taxon>Bacillariophyta</taxon>
        <taxon>Bacillariophyceae</taxon>
        <taxon>Bacillariophycidae</taxon>
        <taxon>Bacillariales</taxon>
        <taxon>Bacillariaceae</taxon>
        <taxon>Cylindrotheca</taxon>
    </lineage>
</organism>
<dbReference type="InterPro" id="IPR053304">
    <property type="entry name" value="RNA_M5U_MTase"/>
</dbReference>
<dbReference type="PANTHER" id="PTHR47548">
    <property type="entry name" value="BNAA06G32370D PROTEIN"/>
    <property type="match status" value="1"/>
</dbReference>
<dbReference type="InterPro" id="IPR010280">
    <property type="entry name" value="U5_MeTrfase_fam"/>
</dbReference>
<evidence type="ECO:0000256" key="2">
    <source>
        <dbReference type="ARBA" id="ARBA00022679"/>
    </source>
</evidence>
<evidence type="ECO:0008006" key="7">
    <source>
        <dbReference type="Google" id="ProtNLM"/>
    </source>
</evidence>
<proteinExistence type="inferred from homology"/>
<keyword evidence="6" id="KW-1185">Reference proteome</keyword>
<dbReference type="GO" id="GO:0032259">
    <property type="term" value="P:methylation"/>
    <property type="evidence" value="ECO:0007669"/>
    <property type="project" value="UniProtKB-KW"/>
</dbReference>
<keyword evidence="2 4" id="KW-0808">Transferase</keyword>
<dbReference type="PANTHER" id="PTHR47548:SF1">
    <property type="entry name" value="S-ADENOSYL-L-METHIONINE-DEPENDENT METHYLTRANSFERASES SUPERFAMILY PROTEIN"/>
    <property type="match status" value="1"/>
</dbReference>
<dbReference type="PROSITE" id="PS51687">
    <property type="entry name" value="SAM_MT_RNA_M5U"/>
    <property type="match status" value="1"/>
</dbReference>
<dbReference type="EMBL" id="CAKOGP040002454">
    <property type="protein sequence ID" value="CAJ1970049.1"/>
    <property type="molecule type" value="Genomic_DNA"/>
</dbReference>
<dbReference type="AlphaFoldDB" id="A0AAD2GCG8"/>
<dbReference type="GO" id="GO:0006396">
    <property type="term" value="P:RNA processing"/>
    <property type="evidence" value="ECO:0007669"/>
    <property type="project" value="InterPro"/>
</dbReference>
<keyword evidence="1 4" id="KW-0489">Methyltransferase</keyword>
<sequence>MDVYENGEDWVVEEVDDGFYEVVVPTGITGWRTHAKLVVTERSSSWANDGCMFGLYRRGTHDVQEIPNCAVHHPAINLAVQELEKATAKVGTAAFSRESREGGLRYVQLQVERWTGKVSLTLVWAASELKYAQPALSRLTKELSKSNPVLWHSMWCHCNESPGNNIFTRSSKNWYKLSGNEFVREPISVGEYGWLYFTPLTFRQGNMDGFDILAIDVAKSIPGGSKVCELYAGVGLLGLTSLVHHSQQPNEPLVWVRCSDENPANLRSFTRSLSSIPANIVEYQSSGGDSKKDVTLGEMMKMMEEGKQLDNDRSGQKASYMVASAGVALKSGQALGADVLVVDPPRKGLEEEVLKELCKPVNSNQPQVESPKVLTIPDEIVNWTNDVQTLVYVSCGFDALVSDCDQLLSSQGGWTLDRATGYVLFPGSNHVETICIFHRQE</sequence>
<accession>A0AAD2GCG8</accession>
<dbReference type="Gene3D" id="3.40.50.150">
    <property type="entry name" value="Vaccinia Virus protein VP39"/>
    <property type="match status" value="1"/>
</dbReference>
<comment type="caution">
    <text evidence="5">The sequence shown here is derived from an EMBL/GenBank/DDBJ whole genome shotgun (WGS) entry which is preliminary data.</text>
</comment>
<evidence type="ECO:0000313" key="6">
    <source>
        <dbReference type="Proteomes" id="UP001295423"/>
    </source>
</evidence>
<feature type="binding site" evidence="4">
    <location>
        <position position="260"/>
    </location>
    <ligand>
        <name>S-adenosyl-L-methionine</name>
        <dbReference type="ChEBI" id="CHEBI:59789"/>
    </ligand>
</feature>
<dbReference type="Gene3D" id="2.40.50.1070">
    <property type="match status" value="1"/>
</dbReference>
<feature type="binding site" evidence="4">
    <location>
        <position position="204"/>
    </location>
    <ligand>
        <name>S-adenosyl-L-methionine</name>
        <dbReference type="ChEBI" id="CHEBI:59789"/>
    </ligand>
</feature>
<dbReference type="SUPFAM" id="SSF53335">
    <property type="entry name" value="S-adenosyl-L-methionine-dependent methyltransferases"/>
    <property type="match status" value="1"/>
</dbReference>
<keyword evidence="3 4" id="KW-0949">S-adenosyl-L-methionine</keyword>